<gene>
    <name evidence="4" type="ORF">QO033_20200</name>
</gene>
<evidence type="ECO:0000256" key="2">
    <source>
        <dbReference type="SAM" id="MobiDB-lite"/>
    </source>
</evidence>
<dbReference type="InterPro" id="IPR017703">
    <property type="entry name" value="YgfZ/GCV_T_CS"/>
</dbReference>
<dbReference type="InterPro" id="IPR045179">
    <property type="entry name" value="YgfZ/GcvT"/>
</dbReference>
<keyword evidence="1" id="KW-0809">Transit peptide</keyword>
<evidence type="ECO:0000313" key="4">
    <source>
        <dbReference type="EMBL" id="MDK3020011.1"/>
    </source>
</evidence>
<evidence type="ECO:0000256" key="1">
    <source>
        <dbReference type="ARBA" id="ARBA00022946"/>
    </source>
</evidence>
<dbReference type="Gene3D" id="3.30.1360.120">
    <property type="entry name" value="Probable tRNA modification gtpase trme, domain 1"/>
    <property type="match status" value="2"/>
</dbReference>
<sequence length="285" mass="30726">MLSRAGPSVVPGAPERPCSSPGAFLYHEATATRNHDGESIMSERRILRLTGPETDHFLQGLISNDVGRLDQGLVYAALLTPQGKFLADFFLAREADGSVLLDVAEGFAEDLTRRLTMYKLRSKVAIGPSGLQLQRGTGPAPEGALADPRHPALGWRRYSPEPEADDGSDWDAIRVAHCIPEAGIELTPDSYILEAGFDRLNGVDFRKGCYVGQEVTARMKHKTELRKGLRRVAVAAEVPVGTEITAGGKPVGVLYTQSGGDGIAYLRFDRAGDEMEAAGQAVRLI</sequence>
<name>A0ABT7F5X5_9RHOB</name>
<evidence type="ECO:0000313" key="5">
    <source>
        <dbReference type="Proteomes" id="UP001243757"/>
    </source>
</evidence>
<dbReference type="PANTHER" id="PTHR22602:SF0">
    <property type="entry name" value="TRANSFERASE CAF17, MITOCHONDRIAL-RELATED"/>
    <property type="match status" value="1"/>
</dbReference>
<feature type="domain" description="CAF17 C-terminal" evidence="3">
    <location>
        <begin position="226"/>
        <end position="284"/>
    </location>
</feature>
<dbReference type="SUPFAM" id="SSF103025">
    <property type="entry name" value="Folate-binding domain"/>
    <property type="match status" value="1"/>
</dbReference>
<dbReference type="PANTHER" id="PTHR22602">
    <property type="entry name" value="TRANSFERASE CAF17, MITOCHONDRIAL-RELATED"/>
    <property type="match status" value="1"/>
</dbReference>
<reference evidence="4 5" key="1">
    <citation type="submission" date="2023-05" db="EMBL/GenBank/DDBJ databases">
        <title>Pseudodonghicola sp. nov.</title>
        <authorList>
            <person name="Huang J."/>
        </authorList>
    </citation>
    <scope>NUCLEOTIDE SEQUENCE [LARGE SCALE GENOMIC DNA]</scope>
    <source>
        <strain evidence="4 5">IC7</strain>
    </source>
</reference>
<dbReference type="InterPro" id="IPR027266">
    <property type="entry name" value="TrmE/GcvT-like"/>
</dbReference>
<dbReference type="InterPro" id="IPR057460">
    <property type="entry name" value="CAF17_C"/>
</dbReference>
<accession>A0ABT7F5X5</accession>
<keyword evidence="5" id="KW-1185">Reference proteome</keyword>
<dbReference type="NCBIfam" id="TIGR03317">
    <property type="entry name" value="ygfZ_signature"/>
    <property type="match status" value="1"/>
</dbReference>
<feature type="region of interest" description="Disordered" evidence="2">
    <location>
        <begin position="131"/>
        <end position="151"/>
    </location>
</feature>
<organism evidence="4 5">
    <name type="scientific">Pseudodonghicola flavimaris</name>
    <dbReference type="NCBI Taxonomy" id="3050036"/>
    <lineage>
        <taxon>Bacteria</taxon>
        <taxon>Pseudomonadati</taxon>
        <taxon>Pseudomonadota</taxon>
        <taxon>Alphaproteobacteria</taxon>
        <taxon>Rhodobacterales</taxon>
        <taxon>Paracoccaceae</taxon>
        <taxon>Pseudodonghicola</taxon>
    </lineage>
</organism>
<dbReference type="Proteomes" id="UP001243757">
    <property type="component" value="Unassembled WGS sequence"/>
</dbReference>
<dbReference type="EMBL" id="JASNJD010000020">
    <property type="protein sequence ID" value="MDK3020011.1"/>
    <property type="molecule type" value="Genomic_DNA"/>
</dbReference>
<dbReference type="RefSeq" id="WP_284482780.1">
    <property type="nucleotide sequence ID" value="NZ_JASNJD010000020.1"/>
</dbReference>
<comment type="caution">
    <text evidence="4">The sequence shown here is derived from an EMBL/GenBank/DDBJ whole genome shotgun (WGS) entry which is preliminary data.</text>
</comment>
<dbReference type="Pfam" id="PF25455">
    <property type="entry name" value="Beta-barrel_CAF17_C"/>
    <property type="match status" value="1"/>
</dbReference>
<evidence type="ECO:0000259" key="3">
    <source>
        <dbReference type="Pfam" id="PF25455"/>
    </source>
</evidence>
<proteinExistence type="predicted"/>
<protein>
    <submittedName>
        <fullName evidence="4">Folate-binding protein</fullName>
    </submittedName>
</protein>